<dbReference type="InterPro" id="IPR025720">
    <property type="entry name" value="RibU"/>
</dbReference>
<dbReference type="Pfam" id="PF12822">
    <property type="entry name" value="ECF_trnsprt"/>
    <property type="match status" value="1"/>
</dbReference>
<sequence length="222" mass="24252">MNMSRKANKLTVMAMLCALAFVAVVAIRIPLIPIVPFLEYEPKDVIILTGGFLFGPMSAAVISIIVSFIEMFTISSTGIIGLIMNILSTVAFVCPAAYLYKKHHSMKGAFLGMIAGTLLMTLIMVLWNYLITPIYMGYPREAVAKLLLPAFVPFNMLKGGINTALTLLIYKPLVTTLRKSNLLNFTDTATEKKRSFNLGMTLIAGVVLATCVMIIMVMKGAM</sequence>
<evidence type="ECO:0000256" key="5">
    <source>
        <dbReference type="ARBA" id="ARBA00022692"/>
    </source>
</evidence>
<evidence type="ECO:0000256" key="4">
    <source>
        <dbReference type="ARBA" id="ARBA00022475"/>
    </source>
</evidence>
<dbReference type="Proteomes" id="UP000237749">
    <property type="component" value="Unassembled WGS sequence"/>
</dbReference>
<keyword evidence="7 8" id="KW-0472">Membrane</keyword>
<evidence type="ECO:0000256" key="1">
    <source>
        <dbReference type="ARBA" id="ARBA00004651"/>
    </source>
</evidence>
<feature type="transmembrane region" description="Helical" evidence="8">
    <location>
        <begin position="78"/>
        <end position="98"/>
    </location>
</feature>
<comment type="subcellular location">
    <subcellularLocation>
        <location evidence="1">Cell membrane</location>
        <topology evidence="1">Multi-pass membrane protein</topology>
    </subcellularLocation>
</comment>
<keyword evidence="6 8" id="KW-1133">Transmembrane helix</keyword>
<name>A0A2S6HSR4_9FIRM</name>
<keyword evidence="10" id="KW-1185">Reference proteome</keyword>
<dbReference type="GO" id="GO:0005886">
    <property type="term" value="C:plasma membrane"/>
    <property type="evidence" value="ECO:0007669"/>
    <property type="project" value="UniProtKB-SubCell"/>
</dbReference>
<keyword evidence="5 8" id="KW-0812">Transmembrane</keyword>
<protein>
    <submittedName>
        <fullName evidence="9">Riboflavin transporter FmnP</fullName>
    </submittedName>
</protein>
<dbReference type="PANTHER" id="PTHR38438">
    <property type="entry name" value="RIBOFLAVIN TRANSPORTER RIBU"/>
    <property type="match status" value="1"/>
</dbReference>
<feature type="transmembrane region" description="Helical" evidence="8">
    <location>
        <begin position="198"/>
        <end position="218"/>
    </location>
</feature>
<organism evidence="9 10">
    <name type="scientific">Lacrimispora xylanisolvens</name>
    <dbReference type="NCBI Taxonomy" id="384636"/>
    <lineage>
        <taxon>Bacteria</taxon>
        <taxon>Bacillati</taxon>
        <taxon>Bacillota</taxon>
        <taxon>Clostridia</taxon>
        <taxon>Lachnospirales</taxon>
        <taxon>Lachnospiraceae</taxon>
        <taxon>Lacrimispora</taxon>
    </lineage>
</organism>
<dbReference type="GO" id="GO:0032217">
    <property type="term" value="F:riboflavin transmembrane transporter activity"/>
    <property type="evidence" value="ECO:0007669"/>
    <property type="project" value="InterPro"/>
</dbReference>
<reference evidence="9 10" key="1">
    <citation type="submission" date="2018-02" db="EMBL/GenBank/DDBJ databases">
        <title>Genomic Encyclopedia of Archaeal and Bacterial Type Strains, Phase II (KMG-II): from individual species to whole genera.</title>
        <authorList>
            <person name="Goeker M."/>
        </authorList>
    </citation>
    <scope>NUCLEOTIDE SEQUENCE [LARGE SCALE GENOMIC DNA]</scope>
    <source>
        <strain evidence="9 10">DSM 3808</strain>
    </source>
</reference>
<dbReference type="RefSeq" id="WP_185140354.1">
    <property type="nucleotide sequence ID" value="NZ_PTJA01000005.1"/>
</dbReference>
<comment type="similarity">
    <text evidence="2">Belongs to the prokaryotic riboflavin transporter (P-RFT) (TC 2.A.87) family.</text>
</comment>
<evidence type="ECO:0000256" key="2">
    <source>
        <dbReference type="ARBA" id="ARBA00005540"/>
    </source>
</evidence>
<dbReference type="Gene3D" id="1.10.1760.20">
    <property type="match status" value="1"/>
</dbReference>
<evidence type="ECO:0000256" key="3">
    <source>
        <dbReference type="ARBA" id="ARBA00022448"/>
    </source>
</evidence>
<comment type="caution">
    <text evidence="9">The sequence shown here is derived from an EMBL/GenBank/DDBJ whole genome shotgun (WGS) entry which is preliminary data.</text>
</comment>
<evidence type="ECO:0000256" key="8">
    <source>
        <dbReference type="SAM" id="Phobius"/>
    </source>
</evidence>
<feature type="transmembrane region" description="Helical" evidence="8">
    <location>
        <begin position="45"/>
        <end position="66"/>
    </location>
</feature>
<proteinExistence type="inferred from homology"/>
<dbReference type="AlphaFoldDB" id="A0A2S6HSR4"/>
<feature type="transmembrane region" description="Helical" evidence="8">
    <location>
        <begin position="110"/>
        <end position="131"/>
    </location>
</feature>
<keyword evidence="4" id="KW-1003">Cell membrane</keyword>
<evidence type="ECO:0000313" key="9">
    <source>
        <dbReference type="EMBL" id="PPK80794.1"/>
    </source>
</evidence>
<keyword evidence="3" id="KW-0813">Transport</keyword>
<evidence type="ECO:0000313" key="10">
    <source>
        <dbReference type="Proteomes" id="UP000237749"/>
    </source>
</evidence>
<dbReference type="EMBL" id="PTJA01000005">
    <property type="protein sequence ID" value="PPK80794.1"/>
    <property type="molecule type" value="Genomic_DNA"/>
</dbReference>
<accession>A0A2S6HSR4</accession>
<evidence type="ECO:0000256" key="7">
    <source>
        <dbReference type="ARBA" id="ARBA00023136"/>
    </source>
</evidence>
<dbReference type="InterPro" id="IPR024529">
    <property type="entry name" value="ECF_trnsprt_substrate-spec"/>
</dbReference>
<gene>
    <name evidence="9" type="ORF">BXY41_1059</name>
</gene>
<evidence type="ECO:0000256" key="6">
    <source>
        <dbReference type="ARBA" id="ARBA00022989"/>
    </source>
</evidence>
<dbReference type="PANTHER" id="PTHR38438:SF1">
    <property type="entry name" value="RIBOFLAVIN TRANSPORTER RIBU"/>
    <property type="match status" value="1"/>
</dbReference>